<dbReference type="Gene3D" id="1.20.1280.50">
    <property type="match status" value="1"/>
</dbReference>
<proteinExistence type="predicted"/>
<feature type="coiled-coil region" evidence="1">
    <location>
        <begin position="50"/>
        <end position="77"/>
    </location>
</feature>
<gene>
    <name evidence="4" type="ORF">AAF712_000052</name>
</gene>
<feature type="region of interest" description="Disordered" evidence="2">
    <location>
        <begin position="251"/>
        <end position="270"/>
    </location>
</feature>
<dbReference type="InterPro" id="IPR001810">
    <property type="entry name" value="F-box_dom"/>
</dbReference>
<organism evidence="4 5">
    <name type="scientific">Marasmius tenuissimus</name>
    <dbReference type="NCBI Taxonomy" id="585030"/>
    <lineage>
        <taxon>Eukaryota</taxon>
        <taxon>Fungi</taxon>
        <taxon>Dikarya</taxon>
        <taxon>Basidiomycota</taxon>
        <taxon>Agaricomycotina</taxon>
        <taxon>Agaricomycetes</taxon>
        <taxon>Agaricomycetidae</taxon>
        <taxon>Agaricales</taxon>
        <taxon>Marasmiineae</taxon>
        <taxon>Marasmiaceae</taxon>
        <taxon>Marasmius</taxon>
    </lineage>
</organism>
<protein>
    <recommendedName>
        <fullName evidence="3">F-box domain-containing protein</fullName>
    </recommendedName>
</protein>
<feature type="domain" description="F-box" evidence="3">
    <location>
        <begin position="102"/>
        <end position="162"/>
    </location>
</feature>
<accession>A0ABR3AFI0</accession>
<evidence type="ECO:0000256" key="2">
    <source>
        <dbReference type="SAM" id="MobiDB-lite"/>
    </source>
</evidence>
<sequence>METPSLDSPLQSVVTCDHCKHRFVVPNLNQTVPLPTNAVRSDYVPADEQVRQTAEQLEKDEETVRLYDEEISRLETVLKTLMEGKKRVKRRMEERRAMMSAIRRLPNEVLSEIFYHSVPPGEYSFSADHRGVRARTLNISHVCSRWRNIINAIPKLWSSFHIDLYKIKHPVSSIIKLYVNRSREHPLHVYLADELDKVEEVDPEEDRCGERWERVDVECHFGRRGLKAVDSLLGAVGRFEELDINMSEELVDPSSAGRPPDSMQVWTSVA</sequence>
<dbReference type="EMBL" id="JBBXMP010000001">
    <property type="protein sequence ID" value="KAL0072290.1"/>
    <property type="molecule type" value="Genomic_DNA"/>
</dbReference>
<reference evidence="4 5" key="1">
    <citation type="submission" date="2024-05" db="EMBL/GenBank/DDBJ databases">
        <title>A draft genome resource for the thread blight pathogen Marasmius tenuissimus strain MS-2.</title>
        <authorList>
            <person name="Yulfo-Soto G.E."/>
            <person name="Baruah I.K."/>
            <person name="Amoako-Attah I."/>
            <person name="Bukari Y."/>
            <person name="Meinhardt L.W."/>
            <person name="Bailey B.A."/>
            <person name="Cohen S.P."/>
        </authorList>
    </citation>
    <scope>NUCLEOTIDE SEQUENCE [LARGE SCALE GENOMIC DNA]</scope>
    <source>
        <strain evidence="4 5">MS-2</strain>
    </source>
</reference>
<evidence type="ECO:0000313" key="4">
    <source>
        <dbReference type="EMBL" id="KAL0072290.1"/>
    </source>
</evidence>
<keyword evidence="5" id="KW-1185">Reference proteome</keyword>
<dbReference type="Proteomes" id="UP001437256">
    <property type="component" value="Unassembled WGS sequence"/>
</dbReference>
<evidence type="ECO:0000313" key="5">
    <source>
        <dbReference type="Proteomes" id="UP001437256"/>
    </source>
</evidence>
<name>A0ABR3AFI0_9AGAR</name>
<dbReference type="Pfam" id="PF12937">
    <property type="entry name" value="F-box-like"/>
    <property type="match status" value="1"/>
</dbReference>
<comment type="caution">
    <text evidence="4">The sequence shown here is derived from an EMBL/GenBank/DDBJ whole genome shotgun (WGS) entry which is preliminary data.</text>
</comment>
<evidence type="ECO:0000259" key="3">
    <source>
        <dbReference type="Pfam" id="PF12937"/>
    </source>
</evidence>
<evidence type="ECO:0000256" key="1">
    <source>
        <dbReference type="SAM" id="Coils"/>
    </source>
</evidence>
<keyword evidence="1" id="KW-0175">Coiled coil</keyword>